<dbReference type="RefSeq" id="WP_151665832.1">
    <property type="nucleotide sequence ID" value="NZ_WBVO01000001.1"/>
</dbReference>
<feature type="domain" description="Secretion system C-terminal sorting" evidence="3">
    <location>
        <begin position="971"/>
        <end position="1047"/>
    </location>
</feature>
<dbReference type="EMBL" id="WBVO01000001">
    <property type="protein sequence ID" value="KAB2814251.1"/>
    <property type="molecule type" value="Genomic_DNA"/>
</dbReference>
<evidence type="ECO:0000256" key="1">
    <source>
        <dbReference type="ARBA" id="ARBA00022729"/>
    </source>
</evidence>
<dbReference type="InterPro" id="IPR013783">
    <property type="entry name" value="Ig-like_fold"/>
</dbReference>
<evidence type="ECO:0000313" key="6">
    <source>
        <dbReference type="Proteomes" id="UP000468650"/>
    </source>
</evidence>
<dbReference type="CDD" id="cd00146">
    <property type="entry name" value="PKD"/>
    <property type="match status" value="1"/>
</dbReference>
<evidence type="ECO:0000313" key="5">
    <source>
        <dbReference type="EMBL" id="KAB2814251.1"/>
    </source>
</evidence>
<dbReference type="InterPro" id="IPR015919">
    <property type="entry name" value="Cadherin-like_sf"/>
</dbReference>
<dbReference type="Pfam" id="PF13573">
    <property type="entry name" value="SprB"/>
    <property type="match status" value="3"/>
</dbReference>
<dbReference type="Pfam" id="PF24907">
    <property type="entry name" value="SIBA-E_N"/>
    <property type="match status" value="1"/>
</dbReference>
<evidence type="ECO:0000256" key="2">
    <source>
        <dbReference type="SAM" id="SignalP"/>
    </source>
</evidence>
<comment type="caution">
    <text evidence="5">The sequence shown here is derived from an EMBL/GenBank/DDBJ whole genome shotgun (WGS) entry which is preliminary data.</text>
</comment>
<dbReference type="SUPFAM" id="SSF49313">
    <property type="entry name" value="Cadherin-like"/>
    <property type="match status" value="1"/>
</dbReference>
<accession>A0A6N6RK24</accession>
<dbReference type="Proteomes" id="UP000468650">
    <property type="component" value="Unassembled WGS sequence"/>
</dbReference>
<reference evidence="5 6" key="1">
    <citation type="submission" date="2019-09" db="EMBL/GenBank/DDBJ databases">
        <title>Genomes of family Cryomorphaceae.</title>
        <authorList>
            <person name="Bowman J.P."/>
        </authorList>
    </citation>
    <scope>NUCLEOTIDE SEQUENCE [LARGE SCALE GENOMIC DNA]</scope>
    <source>
        <strain evidence="5 6">LMG 25704</strain>
    </source>
</reference>
<dbReference type="GO" id="GO:0016020">
    <property type="term" value="C:membrane"/>
    <property type="evidence" value="ECO:0007669"/>
    <property type="project" value="InterPro"/>
</dbReference>
<sequence length="1049" mass="108626">MKHPYQGMMRGLFSVLLVFLCSTAFAAHFRAGSISWSVDQNDPSGRTVIIKVTQSYGGWTFDPYYPVSSTPVGQVINQYFDNLRITNSTGGVIANLPINQLVMTSFNPSEDYWIGEQLFTYTFPANGNYTAYFASCCRVGNLSNNANASWNNTTTINIGSGNNGPVATLPPVVNLPVGAPAASYQLPAVDPDGDPLTFREANPNEAGSGSSNPSFVNISSTGLITFNTTGRSVGQLYNAAFVVSDGQSQIMMDVVFKMVQPSNPPIFDYSLTPPNGYVFETGPGQTVTFGVRASDPDVGNTVTLSAAGLPGSASTSPQLPTTGAPVQSMFSWTPTAANFGATVINFTAQDNFGNQTSTAVTIIVSLKPVFDVPPTPSSTGHNVYAPGTPISFQVQASDADPSDLVSIISAEGKDMMGNHIPLYAGASMSPTPSVPANPTSATFNWTPAASDWGHRHVFFTAEDLGGEQTVHEVKILINTDPVFSSIPVDQTNVGQNYAYNITVNDPDIAYGDQVTVMVTNNLPPFLSFTDNGDGTASLTGTPGLADAGTYTINLSAEDANHHHGVVATQSFQLTVNPCTMSLSGSASDALCNGDATGGVDLTVTGANGTPTFAWSNGATTEDLSGVAAGTYSVTVTDAFGCTESATFTVGEPSALSYNFSATPILCNGGLSNQSITVFGGTAPYTVTNQGGGALVIGLAEGVTAGGPTFAANYVYTITDANGCQLSFNANITEPAALTASATAATYAGGWNVSCNGSSDGSADLTVAGGTMPYSYAWDNGETSEDISGLSAGTYNVTVTDANGCSVSTSVSISEPTPLTSSLGVTPAIGVNPGGQTNTIYIGYGPQSLTLSVSGSGGTAPYTYSWTNAGSLSSGSSATVSASPTSPTTYTVTVTDANGCSSIQSVSIDVVDVRCGKKGRKVLVCKVPPGNPSRAHNICVSSNAVASHLATGSYLGPCTNKTGGWTGDEYTVFPNPNTGVFTLSFDLTEAKEVVYQIMDMSGRMITEGSIDEVAGHYQTVVDISTQPSGMYMVRFISEDEITTERISISR</sequence>
<keyword evidence="6" id="KW-1185">Reference proteome</keyword>
<dbReference type="InterPro" id="IPR026444">
    <property type="entry name" value="Secre_tail"/>
</dbReference>
<proteinExistence type="predicted"/>
<dbReference type="Pfam" id="PF18962">
    <property type="entry name" value="Por_Secre_tail"/>
    <property type="match status" value="1"/>
</dbReference>
<dbReference type="Gene3D" id="2.60.40.10">
    <property type="entry name" value="Immunoglobulins"/>
    <property type="match status" value="3"/>
</dbReference>
<dbReference type="AlphaFoldDB" id="A0A6N6RK24"/>
<gene>
    <name evidence="5" type="ORF">F8C67_00545</name>
</gene>
<evidence type="ECO:0000259" key="3">
    <source>
        <dbReference type="Pfam" id="PF18962"/>
    </source>
</evidence>
<name>A0A6N6RK24_9FLAO</name>
<dbReference type="NCBIfam" id="TIGR04183">
    <property type="entry name" value="Por_Secre_tail"/>
    <property type="match status" value="1"/>
</dbReference>
<evidence type="ECO:0000259" key="4">
    <source>
        <dbReference type="Pfam" id="PF24907"/>
    </source>
</evidence>
<feature type="chain" id="PRO_5026661684" evidence="2">
    <location>
        <begin position="27"/>
        <end position="1049"/>
    </location>
</feature>
<keyword evidence="1 2" id="KW-0732">Signal</keyword>
<dbReference type="GO" id="GO:0005509">
    <property type="term" value="F:calcium ion binding"/>
    <property type="evidence" value="ECO:0007669"/>
    <property type="project" value="InterPro"/>
</dbReference>
<dbReference type="InterPro" id="IPR056844">
    <property type="entry name" value="SibA-E_N"/>
</dbReference>
<dbReference type="OrthoDB" id="976756at2"/>
<dbReference type="InterPro" id="IPR025667">
    <property type="entry name" value="SprB_repeat"/>
</dbReference>
<protein>
    <submittedName>
        <fullName evidence="5">T9SS type A sorting domain-containing protein</fullName>
    </submittedName>
</protein>
<feature type="domain" description="Integrin beta-like protein A-E N-terminal" evidence="4">
    <location>
        <begin position="32"/>
        <end position="158"/>
    </location>
</feature>
<feature type="signal peptide" evidence="2">
    <location>
        <begin position="1"/>
        <end position="26"/>
    </location>
</feature>
<organism evidence="5 6">
    <name type="scientific">Phaeocystidibacter luteus</name>
    <dbReference type="NCBI Taxonomy" id="911197"/>
    <lineage>
        <taxon>Bacteria</taxon>
        <taxon>Pseudomonadati</taxon>
        <taxon>Bacteroidota</taxon>
        <taxon>Flavobacteriia</taxon>
        <taxon>Flavobacteriales</taxon>
        <taxon>Phaeocystidibacteraceae</taxon>
        <taxon>Phaeocystidibacter</taxon>
    </lineage>
</organism>
<dbReference type="Pfam" id="PF05345">
    <property type="entry name" value="He_PIG"/>
    <property type="match status" value="1"/>
</dbReference>
<dbReference type="Gene3D" id="2.60.40.740">
    <property type="match status" value="2"/>
</dbReference>